<evidence type="ECO:0000256" key="2">
    <source>
        <dbReference type="ARBA" id="ARBA00002632"/>
    </source>
</evidence>
<evidence type="ECO:0000256" key="9">
    <source>
        <dbReference type="ARBA" id="ARBA00022777"/>
    </source>
</evidence>
<keyword evidence="7 14" id="KW-0808">Transferase</keyword>
<feature type="domain" description="APS kinase" evidence="16">
    <location>
        <begin position="28"/>
        <end position="178"/>
    </location>
</feature>
<evidence type="ECO:0000256" key="1">
    <source>
        <dbReference type="ARBA" id="ARBA00001823"/>
    </source>
</evidence>
<dbReference type="HAMAP" id="MF_00065">
    <property type="entry name" value="Adenylyl_sulf_kinase"/>
    <property type="match status" value="1"/>
</dbReference>
<dbReference type="SUPFAM" id="SSF52540">
    <property type="entry name" value="P-loop containing nucleoside triphosphate hydrolases"/>
    <property type="match status" value="1"/>
</dbReference>
<evidence type="ECO:0000256" key="7">
    <source>
        <dbReference type="ARBA" id="ARBA00022679"/>
    </source>
</evidence>
<evidence type="ECO:0000256" key="3">
    <source>
        <dbReference type="ARBA" id="ARBA00004806"/>
    </source>
</evidence>
<dbReference type="Proteomes" id="UP000298688">
    <property type="component" value="Chromosome"/>
</dbReference>
<organism evidence="17 18">
    <name type="scientific">Buchnera aphidicola subsp. Rhopalosiphum padi</name>
    <dbReference type="NCBI Taxonomy" id="98793"/>
    <lineage>
        <taxon>Bacteria</taxon>
        <taxon>Pseudomonadati</taxon>
        <taxon>Pseudomonadota</taxon>
        <taxon>Gammaproteobacteria</taxon>
        <taxon>Enterobacterales</taxon>
        <taxon>Erwiniaceae</taxon>
        <taxon>Buchnera</taxon>
    </lineage>
</organism>
<reference evidence="17 18" key="2">
    <citation type="submission" date="2019-05" db="EMBL/GenBank/DDBJ databases">
        <title>Genome evolution of the obligate endosymbiont Buchnera aphidicola.</title>
        <authorList>
            <person name="Moran N.A."/>
        </authorList>
    </citation>
    <scope>NUCLEOTIDE SEQUENCE [LARGE SCALE GENOMIC DNA]</scope>
    <source>
        <strain evidence="17 18">Rpa</strain>
    </source>
</reference>
<dbReference type="Pfam" id="PF01583">
    <property type="entry name" value="APS_kinase"/>
    <property type="match status" value="1"/>
</dbReference>
<feature type="active site" description="Phosphoserine intermediate" evidence="14">
    <location>
        <position position="110"/>
    </location>
</feature>
<dbReference type="AlphaFoldDB" id="A0A4D6YH23"/>
<dbReference type="RefSeq" id="WP_158337371.1">
    <property type="nucleotide sequence ID" value="NZ_CP034858.1"/>
</dbReference>
<dbReference type="GO" id="GO:0000103">
    <property type="term" value="P:sulfate assimilation"/>
    <property type="evidence" value="ECO:0007669"/>
    <property type="project" value="UniProtKB-UniRule"/>
</dbReference>
<keyword evidence="9 14" id="KW-0418">Kinase</keyword>
<keyword evidence="14" id="KW-0597">Phosphoprotein</keyword>
<sequence>MNNNLKENIIWQKHSITRIKREKKNGHKSIVIWFTGLSGSGKSSIANSLEKILFKSNLNTYLLDGDNIRSNLCSDLGFSILDRNENIRRIGEVAKLMMDAGIIVLVSVISPYKNQRKKVSIMLGEKNFLEVFVDTPINICEERDPKKLYKKSRLGKISDFTGIQSVYEIPEKPDLCLDGTISLKNNTKKLIKILCDRNIISFSNIDKTFLF</sequence>
<dbReference type="PANTHER" id="PTHR11055:SF63">
    <property type="entry name" value="ADENYLYL-SULFATE KINASE 1, CHLOROPLASTIC"/>
    <property type="match status" value="1"/>
</dbReference>
<evidence type="ECO:0000256" key="8">
    <source>
        <dbReference type="ARBA" id="ARBA00022741"/>
    </source>
</evidence>
<feature type="binding site" evidence="14">
    <location>
        <begin position="36"/>
        <end position="43"/>
    </location>
    <ligand>
        <name>ATP</name>
        <dbReference type="ChEBI" id="CHEBI:30616"/>
    </ligand>
</feature>
<accession>A0A4D6YH23</accession>
<name>A0A4D6YH23_BUCRP</name>
<evidence type="ECO:0000313" key="18">
    <source>
        <dbReference type="Proteomes" id="UP000298688"/>
    </source>
</evidence>
<gene>
    <name evidence="14 17" type="primary">cysC</name>
    <name evidence="17" type="ORF">D9V76_02165</name>
</gene>
<dbReference type="EMBL" id="CP034858">
    <property type="protein sequence ID" value="QCI25050.1"/>
    <property type="molecule type" value="Genomic_DNA"/>
</dbReference>
<evidence type="ECO:0000256" key="4">
    <source>
        <dbReference type="ARBA" id="ARBA00007008"/>
    </source>
</evidence>
<comment type="similarity">
    <text evidence="4 14 15">Belongs to the APS kinase family.</text>
</comment>
<dbReference type="OrthoDB" id="9804504at2"/>
<evidence type="ECO:0000256" key="5">
    <source>
        <dbReference type="ARBA" id="ARBA00012121"/>
    </source>
</evidence>
<evidence type="ECO:0000256" key="12">
    <source>
        <dbReference type="ARBA" id="ARBA00031393"/>
    </source>
</evidence>
<keyword evidence="10 14" id="KW-0067">ATP-binding</keyword>
<comment type="pathway">
    <text evidence="3 14 15">Sulfur metabolism; hydrogen sulfide biosynthesis; sulfite from sulfate: step 2/3.</text>
</comment>
<evidence type="ECO:0000256" key="14">
    <source>
        <dbReference type="HAMAP-Rule" id="MF_00065"/>
    </source>
</evidence>
<dbReference type="InterPro" id="IPR059117">
    <property type="entry name" value="APS_kinase_dom"/>
</dbReference>
<protein>
    <recommendedName>
        <fullName evidence="6 14">Adenylyl-sulfate kinase</fullName>
        <ecNumber evidence="5 14">2.7.1.25</ecNumber>
    </recommendedName>
    <alternativeName>
        <fullName evidence="12 14">APS kinase</fullName>
    </alternativeName>
    <alternativeName>
        <fullName evidence="13 14">ATP adenosine-5'-phosphosulfate 3'-phosphotransferase</fullName>
    </alternativeName>
    <alternativeName>
        <fullName evidence="11 14">Adenosine-5'-phosphosulfate kinase</fullName>
    </alternativeName>
</protein>
<evidence type="ECO:0000313" key="17">
    <source>
        <dbReference type="EMBL" id="QCI25050.1"/>
    </source>
</evidence>
<dbReference type="EC" id="2.7.1.25" evidence="5 14"/>
<evidence type="ECO:0000259" key="16">
    <source>
        <dbReference type="Pfam" id="PF01583"/>
    </source>
</evidence>
<comment type="catalytic activity">
    <reaction evidence="1 14 15">
        <text>adenosine 5'-phosphosulfate + ATP = 3'-phosphoadenylyl sulfate + ADP + H(+)</text>
        <dbReference type="Rhea" id="RHEA:24152"/>
        <dbReference type="ChEBI" id="CHEBI:15378"/>
        <dbReference type="ChEBI" id="CHEBI:30616"/>
        <dbReference type="ChEBI" id="CHEBI:58243"/>
        <dbReference type="ChEBI" id="CHEBI:58339"/>
        <dbReference type="ChEBI" id="CHEBI:456216"/>
        <dbReference type="EC" id="2.7.1.25"/>
    </reaction>
</comment>
<dbReference type="GO" id="GO:0004020">
    <property type="term" value="F:adenylylsulfate kinase activity"/>
    <property type="evidence" value="ECO:0007669"/>
    <property type="project" value="UniProtKB-UniRule"/>
</dbReference>
<dbReference type="PANTHER" id="PTHR11055">
    <property type="entry name" value="BIFUNCTIONAL 3'-PHOSPHOADENOSINE 5'-PHOSPHOSULFATE SYNTHASE"/>
    <property type="match status" value="1"/>
</dbReference>
<evidence type="ECO:0000256" key="13">
    <source>
        <dbReference type="ARBA" id="ARBA00031464"/>
    </source>
</evidence>
<evidence type="ECO:0000256" key="15">
    <source>
        <dbReference type="RuleBase" id="RU004347"/>
    </source>
</evidence>
<reference evidence="17 18" key="1">
    <citation type="submission" date="2018-12" db="EMBL/GenBank/DDBJ databases">
        <authorList>
            <person name="Chong R.A."/>
        </authorList>
    </citation>
    <scope>NUCLEOTIDE SEQUENCE [LARGE SCALE GENOMIC DNA]</scope>
    <source>
        <strain evidence="17 18">Rpa</strain>
    </source>
</reference>
<evidence type="ECO:0000256" key="11">
    <source>
        <dbReference type="ARBA" id="ARBA00029724"/>
    </source>
</evidence>
<comment type="function">
    <text evidence="2 14 15">Catalyzes the synthesis of activated sulfate.</text>
</comment>
<dbReference type="InterPro" id="IPR002891">
    <property type="entry name" value="APS"/>
</dbReference>
<dbReference type="UniPathway" id="UPA00140">
    <property type="reaction ID" value="UER00205"/>
</dbReference>
<dbReference type="GO" id="GO:0005524">
    <property type="term" value="F:ATP binding"/>
    <property type="evidence" value="ECO:0007669"/>
    <property type="project" value="UniProtKB-UniRule"/>
</dbReference>
<dbReference type="Gene3D" id="3.40.50.300">
    <property type="entry name" value="P-loop containing nucleotide triphosphate hydrolases"/>
    <property type="match status" value="1"/>
</dbReference>
<evidence type="ECO:0000256" key="6">
    <source>
        <dbReference type="ARBA" id="ARBA00018163"/>
    </source>
</evidence>
<dbReference type="GO" id="GO:0070814">
    <property type="term" value="P:hydrogen sulfide biosynthetic process"/>
    <property type="evidence" value="ECO:0007669"/>
    <property type="project" value="UniProtKB-UniRule"/>
</dbReference>
<dbReference type="NCBIfam" id="TIGR00455">
    <property type="entry name" value="apsK"/>
    <property type="match status" value="1"/>
</dbReference>
<dbReference type="CDD" id="cd02027">
    <property type="entry name" value="APSK"/>
    <property type="match status" value="1"/>
</dbReference>
<dbReference type="InterPro" id="IPR027417">
    <property type="entry name" value="P-loop_NTPase"/>
</dbReference>
<dbReference type="NCBIfam" id="NF003013">
    <property type="entry name" value="PRK03846.1"/>
    <property type="match status" value="1"/>
</dbReference>
<proteinExistence type="inferred from homology"/>
<keyword evidence="8 14" id="KW-0547">Nucleotide-binding</keyword>
<evidence type="ECO:0000256" key="10">
    <source>
        <dbReference type="ARBA" id="ARBA00022840"/>
    </source>
</evidence>